<reference evidence="2" key="1">
    <citation type="journal article" date="2013" name="Genetics">
        <title>The draft genome and transcriptome of Panagrellus redivivus are shaped by the harsh demands of a free-living lifestyle.</title>
        <authorList>
            <person name="Srinivasan J."/>
            <person name="Dillman A.R."/>
            <person name="Macchietto M.G."/>
            <person name="Heikkinen L."/>
            <person name="Lakso M."/>
            <person name="Fracchia K.M."/>
            <person name="Antoshechkin I."/>
            <person name="Mortazavi A."/>
            <person name="Wong G."/>
            <person name="Sternberg P.W."/>
        </authorList>
    </citation>
    <scope>NUCLEOTIDE SEQUENCE [LARGE SCALE GENOMIC DNA]</scope>
    <source>
        <strain evidence="2">MT8872</strain>
    </source>
</reference>
<sequence>MHTYSEASCITLNLSDGIHGYPCTEHFLICQKSVAQWYRCPEGTYYDNVNIKCKHPAINFCKSKSICATLADGNYGRQCGLGYLTCRDSINDFVACSSHTVFNTATGKCENVSEVPDCKKDTANAPTFIYFPRTDAVCSKFHDGIYAFPCDPDFIICISHEQIQFTCPANTVFNADTEWCEDVANVPSCQKKSPEKFTFALPLY</sequence>
<feature type="domain" description="Chitin-binding type-2" evidence="1">
    <location>
        <begin position="64"/>
        <end position="120"/>
    </location>
</feature>
<feature type="domain" description="Chitin-binding type-2" evidence="1">
    <location>
        <begin position="6"/>
        <end position="63"/>
    </location>
</feature>
<dbReference type="SMART" id="SM00494">
    <property type="entry name" value="ChtBD2"/>
    <property type="match status" value="3"/>
</dbReference>
<proteinExistence type="predicted"/>
<protein>
    <submittedName>
        <fullName evidence="3">Peritrophin-44</fullName>
    </submittedName>
</protein>
<dbReference type="WBParaSite" id="Pan_g10267.t1">
    <property type="protein sequence ID" value="Pan_g10267.t1"/>
    <property type="gene ID" value="Pan_g10267"/>
</dbReference>
<dbReference type="GO" id="GO:0008061">
    <property type="term" value="F:chitin binding"/>
    <property type="evidence" value="ECO:0007669"/>
    <property type="project" value="InterPro"/>
</dbReference>
<feature type="domain" description="Chitin-binding type-2" evidence="1">
    <location>
        <begin position="135"/>
        <end position="191"/>
    </location>
</feature>
<dbReference type="Pfam" id="PF01607">
    <property type="entry name" value="CBM_14"/>
    <property type="match status" value="3"/>
</dbReference>
<dbReference type="InterPro" id="IPR002557">
    <property type="entry name" value="Chitin-bd_dom"/>
</dbReference>
<keyword evidence="2" id="KW-1185">Reference proteome</keyword>
<evidence type="ECO:0000313" key="3">
    <source>
        <dbReference type="WBParaSite" id="Pan_g10267.t1"/>
    </source>
</evidence>
<evidence type="ECO:0000259" key="1">
    <source>
        <dbReference type="PROSITE" id="PS50940"/>
    </source>
</evidence>
<dbReference type="AlphaFoldDB" id="A0A7E4ULQ1"/>
<dbReference type="InterPro" id="IPR036508">
    <property type="entry name" value="Chitin-bd_dom_sf"/>
</dbReference>
<dbReference type="PROSITE" id="PS50940">
    <property type="entry name" value="CHIT_BIND_II"/>
    <property type="match status" value="3"/>
</dbReference>
<name>A0A7E4ULQ1_PANRE</name>
<accession>A0A7E4ULQ1</accession>
<organism evidence="2 3">
    <name type="scientific">Panagrellus redivivus</name>
    <name type="common">Microworm</name>
    <dbReference type="NCBI Taxonomy" id="6233"/>
    <lineage>
        <taxon>Eukaryota</taxon>
        <taxon>Metazoa</taxon>
        <taxon>Ecdysozoa</taxon>
        <taxon>Nematoda</taxon>
        <taxon>Chromadorea</taxon>
        <taxon>Rhabditida</taxon>
        <taxon>Tylenchina</taxon>
        <taxon>Panagrolaimomorpha</taxon>
        <taxon>Panagrolaimoidea</taxon>
        <taxon>Panagrolaimidae</taxon>
        <taxon>Panagrellus</taxon>
    </lineage>
</organism>
<reference evidence="3" key="2">
    <citation type="submission" date="2020-10" db="UniProtKB">
        <authorList>
            <consortium name="WormBaseParasite"/>
        </authorList>
    </citation>
    <scope>IDENTIFICATION</scope>
</reference>
<evidence type="ECO:0000313" key="2">
    <source>
        <dbReference type="Proteomes" id="UP000492821"/>
    </source>
</evidence>
<dbReference type="Proteomes" id="UP000492821">
    <property type="component" value="Unassembled WGS sequence"/>
</dbReference>
<dbReference type="GO" id="GO:0005576">
    <property type="term" value="C:extracellular region"/>
    <property type="evidence" value="ECO:0007669"/>
    <property type="project" value="InterPro"/>
</dbReference>
<dbReference type="SUPFAM" id="SSF57625">
    <property type="entry name" value="Invertebrate chitin-binding proteins"/>
    <property type="match status" value="2"/>
</dbReference>
<dbReference type="Gene3D" id="2.170.140.10">
    <property type="entry name" value="Chitin binding domain"/>
    <property type="match status" value="1"/>
</dbReference>